<reference evidence="8" key="1">
    <citation type="submission" date="2023-05" db="EMBL/GenBank/DDBJ databases">
        <title>High-quality long-read genome of Scophthalmus maximus.</title>
        <authorList>
            <person name="Lien S."/>
            <person name="Martinez P."/>
        </authorList>
    </citation>
    <scope>NUCLEOTIDE SEQUENCE [LARGE SCALE GENOMIC DNA]</scope>
</reference>
<keyword evidence="4 5" id="KW-0175">Coiled coil</keyword>
<reference evidence="8" key="2">
    <citation type="submission" date="2025-08" db="UniProtKB">
        <authorList>
            <consortium name="Ensembl"/>
        </authorList>
    </citation>
    <scope>IDENTIFICATION</scope>
</reference>
<feature type="coiled-coil region" evidence="5">
    <location>
        <begin position="114"/>
        <end position="184"/>
    </location>
</feature>
<dbReference type="Pfam" id="PF16704">
    <property type="entry name" value="Rab_bind"/>
    <property type="match status" value="1"/>
</dbReference>
<feature type="compositionally biased region" description="Low complexity" evidence="6">
    <location>
        <begin position="8"/>
        <end position="20"/>
    </location>
</feature>
<dbReference type="PANTHER" id="PTHR18902">
    <property type="entry name" value="NUCLEAR MITOTIC APPARATUS PROTEIN 1-RELATED"/>
    <property type="match status" value="1"/>
</dbReference>
<keyword evidence="3" id="KW-0597">Phosphoprotein</keyword>
<feature type="region of interest" description="Disordered" evidence="6">
    <location>
        <begin position="1"/>
        <end position="24"/>
    </location>
</feature>
<dbReference type="Gene3D" id="1.10.287.1490">
    <property type="match status" value="1"/>
</dbReference>
<keyword evidence="2" id="KW-0963">Cytoplasm</keyword>
<dbReference type="InterPro" id="IPR051841">
    <property type="entry name" value="MT-Golgi_org_protein"/>
</dbReference>
<feature type="region of interest" description="Disordered" evidence="6">
    <location>
        <begin position="544"/>
        <end position="569"/>
    </location>
</feature>
<comment type="subcellular location">
    <subcellularLocation>
        <location evidence="1">Cytoplasm</location>
    </subcellularLocation>
</comment>
<protein>
    <submittedName>
        <fullName evidence="8">GRIP and coiled-coil domain containing 2</fullName>
    </submittedName>
</protein>
<dbReference type="Gene3D" id="1.10.220.60">
    <property type="entry name" value="GRIP domain"/>
    <property type="match status" value="1"/>
</dbReference>
<evidence type="ECO:0000256" key="1">
    <source>
        <dbReference type="ARBA" id="ARBA00004496"/>
    </source>
</evidence>
<dbReference type="InterPro" id="IPR032023">
    <property type="entry name" value="GCC2_Rab_bind"/>
</dbReference>
<feature type="compositionally biased region" description="Low complexity" evidence="6">
    <location>
        <begin position="1771"/>
        <end position="1782"/>
    </location>
</feature>
<evidence type="ECO:0000313" key="8">
    <source>
        <dbReference type="Ensembl" id="ENSSMAP00000061960.1"/>
    </source>
</evidence>
<evidence type="ECO:0000259" key="7">
    <source>
        <dbReference type="PROSITE" id="PS50913"/>
    </source>
</evidence>
<name>A0A8D3DR01_SCOMX</name>
<feature type="coiled-coil region" evidence="5">
    <location>
        <begin position="1425"/>
        <end position="1459"/>
    </location>
</feature>
<evidence type="ECO:0000313" key="9">
    <source>
        <dbReference type="Proteomes" id="UP000694558"/>
    </source>
</evidence>
<dbReference type="Proteomes" id="UP000694558">
    <property type="component" value="Chromosome 14"/>
</dbReference>
<evidence type="ECO:0000256" key="3">
    <source>
        <dbReference type="ARBA" id="ARBA00022553"/>
    </source>
</evidence>
<dbReference type="Pfam" id="PF01465">
    <property type="entry name" value="GRIP"/>
    <property type="match status" value="1"/>
</dbReference>
<feature type="coiled-coil region" evidence="5">
    <location>
        <begin position="1834"/>
        <end position="1861"/>
    </location>
</feature>
<dbReference type="Ensembl" id="ENSSMAT00000049792.1">
    <property type="protein sequence ID" value="ENSSMAP00000061960.1"/>
    <property type="gene ID" value="ENSSMAG00000007445.2"/>
</dbReference>
<gene>
    <name evidence="8" type="primary">GCC2</name>
</gene>
<organism evidence="8 9">
    <name type="scientific">Scophthalmus maximus</name>
    <name type="common">Turbot</name>
    <name type="synonym">Psetta maxima</name>
    <dbReference type="NCBI Taxonomy" id="52904"/>
    <lineage>
        <taxon>Eukaryota</taxon>
        <taxon>Metazoa</taxon>
        <taxon>Chordata</taxon>
        <taxon>Craniata</taxon>
        <taxon>Vertebrata</taxon>
        <taxon>Euteleostomi</taxon>
        <taxon>Actinopterygii</taxon>
        <taxon>Neopterygii</taxon>
        <taxon>Teleostei</taxon>
        <taxon>Neoteleostei</taxon>
        <taxon>Acanthomorphata</taxon>
        <taxon>Carangaria</taxon>
        <taxon>Pleuronectiformes</taxon>
        <taxon>Pleuronectoidei</taxon>
        <taxon>Scophthalmidae</taxon>
        <taxon>Scophthalmus</taxon>
    </lineage>
</organism>
<feature type="coiled-coil region" evidence="5">
    <location>
        <begin position="1488"/>
        <end position="1561"/>
    </location>
</feature>
<proteinExistence type="predicted"/>
<feature type="compositionally biased region" description="Polar residues" evidence="6">
    <location>
        <begin position="1575"/>
        <end position="1586"/>
    </location>
</feature>
<feature type="coiled-coil region" evidence="5">
    <location>
        <begin position="379"/>
        <end position="474"/>
    </location>
</feature>
<dbReference type="GO" id="GO:0034499">
    <property type="term" value="P:late endosome to Golgi transport"/>
    <property type="evidence" value="ECO:0007669"/>
    <property type="project" value="TreeGrafter"/>
</dbReference>
<sequence length="1933" mass="220881">MEDPDGTGAESAAPSPAGAARSKLDTLSKDDLIKFAKKQIAAMQKMKGKYAGSYECCQRLCLCCGSVDQRYTKKWHDVSCDKTFFSKSDLEREVASFKHQSKSSNGSSDDATLIQELTDRMDALLLEKAEVQQSLVMSRKDLERTKKQAKDDLVVLQGKLDHVIEDHQRNIKELESSIKESNNKHQEEVAYFQKLLKEREESDRDSERERERQAEHAGSKESAEEVRRCIEVQLQTLRAELEATHKRKTQEVSELQESHQRDLTEAQQEVENLKEELAQKSLQHEEEMRALEEDCEIERDRLLLLHDELTEQLALKDSYLQDVQEEDEDPTRGSGIAKMLALSGLSQGDSSHVDGEESSRLRAGLDDLQAQNTMLQDELTLLGNVKSELEAELERAREEFQLEREELEFKVNELQMTRESSSADAVMTLDPDHQQVQGEAKDSAVNREEQQKLNQELRDQCETLTRDRDSALAECQHMREILQGVETELVEKTKAFVLQYEAMKEKGAFTLRELQDIVQQLSQERDALLVRVKDVTEENNTLTENMAQQHLKPEGSPGGDQKLQASLDEQTALSRELKLSVEELTRQNEETLAQMQMNEDTTQDLKEMVNTLTEDRDKIQSLLQVREEEMQKLNNDIAKELERLLEEKEREALLLTEEKEKELKCLRKEKEDEVKHLNEEGIKMEESLKEEVKRRQETVAALEQTIKGLAAEKTDLHQKLEEASSELAKAQEERGLSGSKLAALEAQLEQETSDKRHLEVKLNSASEEAEQAHTSNSALEEKMNEVVKNSTDEVEKLRARVDELEQERDLLKSSVEEARGERRPEEVQHELQAHIKDLEQERNSLRYNVKELAKDNEGLQKDLLETKSVGEKISEENQTLQARISLMTEEKEREALLLKEEKEKELKRLRKEKEDEVKHLNEEGIKMEESLKEEVKRRQETVAALEQTIKELAAEKTDLHQKLEEASSELAKAQEERGLSGSKLAALEAQLEQETSDKRHLEVKLNSASEEAEQAHTSNSALEEKMNEVVKNSTDEVEELRARVDELEQERDLLKSSLEEARGERRPEEVQHELQAHIKDLEQERNALRNNVEELAKDNEGLQKDLLDMKSVGEKISEENQTLQARISLMTEEKEEKEKGETENVEKESGDHREQLVEKDSLISQLRIEMAALQESAAQSASSGETAANEITQKIAILEKENKEKNDKMHKIKAVAVKAKKELDVSKKEIATLNEEVESLRADREKVNSSMKDIIHGAEGYKNLQIDYDRQTEQLDKEREKVEAAERQIAELTKRLSSAVTQKETLNGEKEDLLAGVETIRSTVRQLEAQNQELQRHSASLDRDLLAERAMKEQKIKDLSSANKEVEELTAQLHKQQQQSQQTAQELEQLRKEAQQNSLMDMEMADYERLVKDLNTKLSEGDKCADELKTQINVLSQKEDALKQEIKALKSQLDQGDDKTSKMKQLLVKTKKDLADAKKQESSLMMLQASLTGELEANQQQLESLKIEVCELSAERHRQQEQLRSASEQQQRTCSSLQHRINSLLQERDDAKAELVATTGEFEGYKVRVHNVLKQQKTKTTAQSEGETGKLEREHLSSQVDQLKSRLAESQQSLQSSMAELQQLQNEHDTLLERHNKILQETVSKEAELRERLLSVQSENMALRSDLSQAQADLLSQVEAQRQAYREQLRKVQDDHRATVETLQSQLTRFEEQLFTLQSQNMSVQSSRKPLASDPLRRNTDQNQTGLGLVGLNDLQSMAREEGEGMETTESESPSPALTPLPSLEQLLMSPNPKQEPFVWTVEPTKQELSQKLTTATRSMEHMNSLLHETEATNAVLMEQITLLKSEVRRLERNQEREKSVANLEYLKNVLLQFIFLRSGSERQGLLPVIHTMLQLSPEEKSKLAAIAQGEEEGSGSRGSGWTSYLHSWSGIR</sequence>
<evidence type="ECO:0000256" key="4">
    <source>
        <dbReference type="ARBA" id="ARBA00023054"/>
    </source>
</evidence>
<feature type="coiled-coil region" evidence="5">
    <location>
        <begin position="1188"/>
        <end position="1397"/>
    </location>
</feature>
<evidence type="ECO:0000256" key="2">
    <source>
        <dbReference type="ARBA" id="ARBA00022490"/>
    </source>
</evidence>
<dbReference type="InterPro" id="IPR000237">
    <property type="entry name" value="GRIP_dom"/>
</dbReference>
<dbReference type="GO" id="GO:0005794">
    <property type="term" value="C:Golgi apparatus"/>
    <property type="evidence" value="ECO:0007669"/>
    <property type="project" value="TreeGrafter"/>
</dbReference>
<evidence type="ECO:0000256" key="5">
    <source>
        <dbReference type="SAM" id="Coils"/>
    </source>
</evidence>
<dbReference type="PROSITE" id="PS50913">
    <property type="entry name" value="GRIP"/>
    <property type="match status" value="1"/>
</dbReference>
<accession>A0A8D3DR01</accession>
<dbReference type="GeneTree" id="ENSGT00950000183078"/>
<feature type="domain" description="GRIP" evidence="7">
    <location>
        <begin position="1857"/>
        <end position="1907"/>
    </location>
</feature>
<feature type="region of interest" description="Disordered" evidence="6">
    <location>
        <begin position="1761"/>
        <end position="1782"/>
    </location>
</feature>
<feature type="region of interest" description="Disordered" evidence="6">
    <location>
        <begin position="1721"/>
        <end position="1748"/>
    </location>
</feature>
<dbReference type="SMART" id="SM00755">
    <property type="entry name" value="Grip"/>
    <property type="match status" value="1"/>
</dbReference>
<feature type="region of interest" description="Disordered" evidence="6">
    <location>
        <begin position="1131"/>
        <end position="1154"/>
    </location>
</feature>
<feature type="region of interest" description="Disordered" evidence="6">
    <location>
        <begin position="197"/>
        <end position="225"/>
    </location>
</feature>
<evidence type="ECO:0000256" key="6">
    <source>
        <dbReference type="SAM" id="MobiDB-lite"/>
    </source>
</evidence>
<dbReference type="PANTHER" id="PTHR18902:SF25">
    <property type="entry name" value="GRIP AND COILED-COIL DOMAIN-CONTAINING PROTEIN 2"/>
    <property type="match status" value="1"/>
</dbReference>
<feature type="region of interest" description="Disordered" evidence="6">
    <location>
        <begin position="1575"/>
        <end position="1595"/>
    </location>
</feature>
<dbReference type="FunFam" id="1.10.220.60:FF:000003">
    <property type="entry name" value="GRIP and coiled-coil domain-containing protein 2"/>
    <property type="match status" value="1"/>
</dbReference>
<feature type="region of interest" description="Disordered" evidence="6">
    <location>
        <begin position="761"/>
        <end position="781"/>
    </location>
</feature>